<dbReference type="PANTHER" id="PTHR15885:SF1">
    <property type="entry name" value="COILED-COIL DOMAIN-CONTAINING PROTEIN 174"/>
    <property type="match status" value="1"/>
</dbReference>
<evidence type="ECO:0000313" key="4">
    <source>
        <dbReference type="Proteomes" id="UP000235392"/>
    </source>
</evidence>
<dbReference type="Pfam" id="PF13300">
    <property type="entry name" value="DUF4078"/>
    <property type="match status" value="1"/>
</dbReference>
<comment type="caution">
    <text evidence="3">The sequence shown here is derived from an EMBL/GenBank/DDBJ whole genome shotgun (WGS) entry which is preliminary data.</text>
</comment>
<keyword evidence="1" id="KW-0175">Coiled coil</keyword>
<name>A0A2N5TH04_9BASI</name>
<feature type="region of interest" description="Disordered" evidence="2">
    <location>
        <begin position="295"/>
        <end position="335"/>
    </location>
</feature>
<dbReference type="EMBL" id="PGCI01000603">
    <property type="protein sequence ID" value="PLW24792.1"/>
    <property type="molecule type" value="Genomic_DNA"/>
</dbReference>
<feature type="compositionally biased region" description="Polar residues" evidence="2">
    <location>
        <begin position="55"/>
        <end position="67"/>
    </location>
</feature>
<feature type="compositionally biased region" description="Basic and acidic residues" evidence="2">
    <location>
        <begin position="323"/>
        <end position="335"/>
    </location>
</feature>
<protein>
    <submittedName>
        <fullName evidence="3">Uncharacterized protein</fullName>
    </submittedName>
</protein>
<dbReference type="AlphaFoldDB" id="A0A2N5TH04"/>
<organism evidence="3 4">
    <name type="scientific">Puccinia coronata f. sp. avenae</name>
    <dbReference type="NCBI Taxonomy" id="200324"/>
    <lineage>
        <taxon>Eukaryota</taxon>
        <taxon>Fungi</taxon>
        <taxon>Dikarya</taxon>
        <taxon>Basidiomycota</taxon>
        <taxon>Pucciniomycotina</taxon>
        <taxon>Pucciniomycetes</taxon>
        <taxon>Pucciniales</taxon>
        <taxon>Pucciniaceae</taxon>
        <taxon>Puccinia</taxon>
    </lineage>
</organism>
<dbReference type="PANTHER" id="PTHR15885">
    <property type="entry name" value="COILED-COIL DOMAIN-CONTAINING PROTEIN 174"/>
    <property type="match status" value="1"/>
</dbReference>
<feature type="compositionally biased region" description="Basic and acidic residues" evidence="2">
    <location>
        <begin position="33"/>
        <end position="47"/>
    </location>
</feature>
<proteinExistence type="predicted"/>
<sequence length="373" mass="41047">MPNRIDISASSMTGLLGAVEASKTAESLARKAKPADKTQQDIYDISHYKKGSALTKKTTSIPNSRGTLSHKEPSKSRKATKKSHAPKLSANPPSVQEQLAMEALERKSKIYEATIRGKKGGLSEKQLESCPLDIDAKRAHLDLTEAQPSSDSDDDDSVEEVYPSTHAGPSSLPPTSFTGRLSSTNHQLPSLLGEAEPEEEDWIEGKDEFGRDILIPASELKTTHLDPQRTLAFSQTECASHVQGIGAYYGSQTQFPVLEPTDKTIRKPGTHEPVEKYFDSKAERRQLGTGFYALSSDPKERLAQQEELRQREQETLAARSAAHKADHQSLESPAEKLIQDRKRLLQAKKDQLANKRLKKDAPVPVPESHATPS</sequence>
<dbReference type="GO" id="GO:0005634">
    <property type="term" value="C:nucleus"/>
    <property type="evidence" value="ECO:0007669"/>
    <property type="project" value="TreeGrafter"/>
</dbReference>
<evidence type="ECO:0000313" key="3">
    <source>
        <dbReference type="EMBL" id="PLW24792.1"/>
    </source>
</evidence>
<dbReference type="Proteomes" id="UP000235392">
    <property type="component" value="Unassembled WGS sequence"/>
</dbReference>
<evidence type="ECO:0000256" key="2">
    <source>
        <dbReference type="SAM" id="MobiDB-lite"/>
    </source>
</evidence>
<feature type="compositionally biased region" description="Basic residues" evidence="2">
    <location>
        <begin position="76"/>
        <end position="85"/>
    </location>
</feature>
<feature type="compositionally biased region" description="Basic and acidic residues" evidence="2">
    <location>
        <begin position="297"/>
        <end position="314"/>
    </location>
</feature>
<evidence type="ECO:0000256" key="1">
    <source>
        <dbReference type="ARBA" id="ARBA00023054"/>
    </source>
</evidence>
<accession>A0A2N5TH04</accession>
<reference evidence="3 4" key="1">
    <citation type="submission" date="2017-11" db="EMBL/GenBank/DDBJ databases">
        <title>De novo assembly and phasing of dikaryotic genomes from two isolates of Puccinia coronata f. sp. avenae, the causal agent of oat crown rust.</title>
        <authorList>
            <person name="Miller M.E."/>
            <person name="Zhang Y."/>
            <person name="Omidvar V."/>
            <person name="Sperschneider J."/>
            <person name="Schwessinger B."/>
            <person name="Raley C."/>
            <person name="Palmer J.M."/>
            <person name="Garnica D."/>
            <person name="Upadhyaya N."/>
            <person name="Rathjen J."/>
            <person name="Taylor J.M."/>
            <person name="Park R.F."/>
            <person name="Dodds P.N."/>
            <person name="Hirsch C.D."/>
            <person name="Kianian S.F."/>
            <person name="Figueroa M."/>
        </authorList>
    </citation>
    <scope>NUCLEOTIDE SEQUENCE [LARGE SCALE GENOMIC DNA]</scope>
    <source>
        <strain evidence="3">12SD80</strain>
    </source>
</reference>
<feature type="region of interest" description="Disordered" evidence="2">
    <location>
        <begin position="144"/>
        <end position="201"/>
    </location>
</feature>
<feature type="compositionally biased region" description="Polar residues" evidence="2">
    <location>
        <begin position="173"/>
        <end position="188"/>
    </location>
</feature>
<feature type="region of interest" description="Disordered" evidence="2">
    <location>
        <begin position="21"/>
        <end position="101"/>
    </location>
</feature>
<feature type="region of interest" description="Disordered" evidence="2">
    <location>
        <begin position="351"/>
        <end position="373"/>
    </location>
</feature>
<gene>
    <name evidence="3" type="ORF">PCASD_26330</name>
</gene>
<dbReference type="InterPro" id="IPR025066">
    <property type="entry name" value="CCDC174-like"/>
</dbReference>